<feature type="domain" description="DUF3616" evidence="1">
    <location>
        <begin position="41"/>
        <end position="319"/>
    </location>
</feature>
<reference evidence="3" key="1">
    <citation type="submission" date="2019-11" db="EMBL/GenBank/DDBJ databases">
        <title>Isolation and characterization of two novel species in the genus Thiomicrorhabdus.</title>
        <authorList>
            <person name="Mochizuki J."/>
            <person name="Kojima H."/>
            <person name="Fukui M."/>
        </authorList>
    </citation>
    <scope>NUCLEOTIDE SEQUENCE [LARGE SCALE GENOMIC DNA]</scope>
    <source>
        <strain evidence="3">aks77</strain>
    </source>
</reference>
<dbReference type="Pfam" id="PF12275">
    <property type="entry name" value="DUF3616"/>
    <property type="match status" value="1"/>
</dbReference>
<evidence type="ECO:0000313" key="3">
    <source>
        <dbReference type="Proteomes" id="UP000501726"/>
    </source>
</evidence>
<dbReference type="InterPro" id="IPR022060">
    <property type="entry name" value="DUF3616"/>
</dbReference>
<dbReference type="Proteomes" id="UP000501726">
    <property type="component" value="Chromosome"/>
</dbReference>
<sequence>MSITGLSPIKRHLLIIIINWISFSVQANPLSLPNLPIDSLNISGIVTIADQMALVTDEGASLVLLQQNAGRWQILNTLALANSNVELDLEALAYQAPYLYALGSHSAKRKKVNADKTQKQNLQRLAQTYPEEARRQLFRIRLNAEGAAEKVESISLQKLLAEQPIIAPFIGIPSKENGIDIEALSSDNKQRLLVGFRAPVLRGNYIPVLRLKPEKDGAFAVQKHKWLWLDLDGRGIRGMSQITDAKISGQLLLAGAVGDQPLAYAVYFWDESDQLAGSDRPANGLRKLCDLPTSEGKPEGIQFSRFIDKQVEFLIVQDGLINGDLRQHRCSF</sequence>
<proteinExistence type="predicted"/>
<dbReference type="AlphaFoldDB" id="A0A6F8PS57"/>
<evidence type="ECO:0000313" key="2">
    <source>
        <dbReference type="EMBL" id="BBP44867.1"/>
    </source>
</evidence>
<evidence type="ECO:0000259" key="1">
    <source>
        <dbReference type="Pfam" id="PF12275"/>
    </source>
</evidence>
<keyword evidence="3" id="KW-1185">Reference proteome</keyword>
<accession>A0A6F8PS57</accession>
<dbReference type="EMBL" id="AP021889">
    <property type="protein sequence ID" value="BBP44867.1"/>
    <property type="molecule type" value="Genomic_DNA"/>
</dbReference>
<organism evidence="2 3">
    <name type="scientific">Thiosulfatimonas sediminis</name>
    <dbReference type="NCBI Taxonomy" id="2675054"/>
    <lineage>
        <taxon>Bacteria</taxon>
        <taxon>Pseudomonadati</taxon>
        <taxon>Pseudomonadota</taxon>
        <taxon>Gammaproteobacteria</taxon>
        <taxon>Thiotrichales</taxon>
        <taxon>Piscirickettsiaceae</taxon>
        <taxon>Thiosulfatimonas</taxon>
    </lineage>
</organism>
<dbReference type="RefSeq" id="WP_173269637.1">
    <property type="nucleotide sequence ID" value="NZ_AP021889.1"/>
</dbReference>
<protein>
    <recommendedName>
        <fullName evidence="1">DUF3616 domain-containing protein</fullName>
    </recommendedName>
</protein>
<gene>
    <name evidence="2" type="ORF">THMIRHAS_02400</name>
</gene>
<dbReference type="KEGG" id="tse:THMIRHAS_02400"/>
<name>A0A6F8PS57_9GAMM</name>